<accession>A0AA41YAF3</accession>
<evidence type="ECO:0000313" key="2">
    <source>
        <dbReference type="Proteomes" id="UP001163821"/>
    </source>
</evidence>
<protein>
    <submittedName>
        <fullName evidence="1">Head-tail adaptor protein</fullName>
    </submittedName>
</protein>
<dbReference type="Gene3D" id="2.40.10.270">
    <property type="entry name" value="Bacteriophage SPP1 head-tail adaptor protein"/>
    <property type="match status" value="1"/>
</dbReference>
<gene>
    <name evidence="1" type="ORF">N2K84_18145</name>
</gene>
<dbReference type="InterPro" id="IPR008767">
    <property type="entry name" value="Phage_SPP1_head-tail_adaptor"/>
</dbReference>
<dbReference type="AlphaFoldDB" id="A0AA41YAF3"/>
<organism evidence="1 2">
    <name type="scientific">Gaoshiqia sediminis</name>
    <dbReference type="NCBI Taxonomy" id="2986998"/>
    <lineage>
        <taxon>Bacteria</taxon>
        <taxon>Pseudomonadati</taxon>
        <taxon>Bacteroidota</taxon>
        <taxon>Bacteroidia</taxon>
        <taxon>Marinilabiliales</taxon>
        <taxon>Prolixibacteraceae</taxon>
        <taxon>Gaoshiqia</taxon>
    </lineage>
</organism>
<dbReference type="InterPro" id="IPR038666">
    <property type="entry name" value="SSP1_head-tail_sf"/>
</dbReference>
<dbReference type="RefSeq" id="WP_282593252.1">
    <property type="nucleotide sequence ID" value="NZ_JAPAAF010000045.1"/>
</dbReference>
<proteinExistence type="predicted"/>
<evidence type="ECO:0000313" key="1">
    <source>
        <dbReference type="EMBL" id="MCW0484661.1"/>
    </source>
</evidence>
<dbReference type="Proteomes" id="UP001163821">
    <property type="component" value="Unassembled WGS sequence"/>
</dbReference>
<dbReference type="Pfam" id="PF05521">
    <property type="entry name" value="Phage_HCP"/>
    <property type="match status" value="1"/>
</dbReference>
<sequence length="100" mass="11426">MLSGNLRHNIELYKPSGDNNNIEYSYYKTIKAQILYKNGSSVIQSYQLLNTKSISIKIRNRKDIDTSMRVKIGAEFFDILHIQTIGSYNGDILLDLALIV</sequence>
<reference evidence="1" key="1">
    <citation type="submission" date="2022-10" db="EMBL/GenBank/DDBJ databases">
        <title>Gaoshiqiia sediminis gen. nov., sp. nov., isolated from coastal sediment.</title>
        <authorList>
            <person name="Yu W.X."/>
            <person name="Mu D.S."/>
            <person name="Du J.Z."/>
            <person name="Liang Y.Q."/>
        </authorList>
    </citation>
    <scope>NUCLEOTIDE SEQUENCE</scope>
    <source>
        <strain evidence="1">A06</strain>
    </source>
</reference>
<dbReference type="EMBL" id="JAPAAF010000045">
    <property type="protein sequence ID" value="MCW0484661.1"/>
    <property type="molecule type" value="Genomic_DNA"/>
</dbReference>
<name>A0AA41YAF3_9BACT</name>
<comment type="caution">
    <text evidence="1">The sequence shown here is derived from an EMBL/GenBank/DDBJ whole genome shotgun (WGS) entry which is preliminary data.</text>
</comment>
<keyword evidence="2" id="KW-1185">Reference proteome</keyword>